<evidence type="ECO:0000259" key="2">
    <source>
        <dbReference type="Pfam" id="PF04773"/>
    </source>
</evidence>
<dbReference type="PANTHER" id="PTHR30273">
    <property type="entry name" value="PERIPLASMIC SIGNAL SENSOR AND SIGMA FACTOR ACTIVATOR FECR-RELATED"/>
    <property type="match status" value="1"/>
</dbReference>
<protein>
    <submittedName>
        <fullName evidence="4">FecR family protein</fullName>
    </submittedName>
</protein>
<dbReference type="Proteomes" id="UP000186953">
    <property type="component" value="Unassembled WGS sequence"/>
</dbReference>
<dbReference type="STRING" id="228959.SAMN05421797_101851"/>
<gene>
    <name evidence="4" type="ORF">SAMN05421797_101851</name>
</gene>
<feature type="domain" description="Protein FecR C-terminal" evidence="3">
    <location>
        <begin position="229"/>
        <end position="294"/>
    </location>
</feature>
<dbReference type="PANTHER" id="PTHR30273:SF2">
    <property type="entry name" value="PROTEIN FECR"/>
    <property type="match status" value="1"/>
</dbReference>
<dbReference type="InterPro" id="IPR012373">
    <property type="entry name" value="Ferrdict_sens_TM"/>
</dbReference>
<evidence type="ECO:0000313" key="5">
    <source>
        <dbReference type="Proteomes" id="UP000186953"/>
    </source>
</evidence>
<dbReference type="Pfam" id="PF16344">
    <property type="entry name" value="FecR_C"/>
    <property type="match status" value="1"/>
</dbReference>
<sequence length="300" mass="34388">MDKNYLIKKWLDNDLNSEEQKAFDALEDKPFFNEIIEEGQRFKGQNTSKVSTFENLEKELKYKPEPTFNWKKTLVRIAAVFVIGFGLYSLFNKDKHSTFETQLAQTEQITLPDNSMVTLNELSQIDFDDNWDKERNVQLKGEAYFKVAKGKRFDVKTDFGTVSVLGTQFNVTARDSIFSVICYEGLVQVVHNNKTTKLPAGKAYRIINGITEAFNVAVIQPEWLQNMKVFEQAKIADVFASIEQHYNIKIVTNTIDNSILFTGAFELDNLDNALKATTKSLNLTYVFNNKNEVVIKNAKE</sequence>
<keyword evidence="1" id="KW-0812">Transmembrane</keyword>
<dbReference type="OrthoDB" id="1097347at2"/>
<accession>A0A1N6QDK1</accession>
<proteinExistence type="predicted"/>
<dbReference type="AlphaFoldDB" id="A0A1N6QDK1"/>
<dbReference type="Pfam" id="PF04773">
    <property type="entry name" value="FecR"/>
    <property type="match status" value="1"/>
</dbReference>
<dbReference type="GO" id="GO:0016989">
    <property type="term" value="F:sigma factor antagonist activity"/>
    <property type="evidence" value="ECO:0007669"/>
    <property type="project" value="TreeGrafter"/>
</dbReference>
<keyword evidence="1" id="KW-0472">Membrane</keyword>
<dbReference type="InterPro" id="IPR006860">
    <property type="entry name" value="FecR"/>
</dbReference>
<evidence type="ECO:0000259" key="3">
    <source>
        <dbReference type="Pfam" id="PF16344"/>
    </source>
</evidence>
<feature type="domain" description="FecR protein" evidence="2">
    <location>
        <begin position="98"/>
        <end position="188"/>
    </location>
</feature>
<keyword evidence="5" id="KW-1185">Reference proteome</keyword>
<feature type="transmembrane region" description="Helical" evidence="1">
    <location>
        <begin position="73"/>
        <end position="91"/>
    </location>
</feature>
<dbReference type="RefSeq" id="WP_076547053.1">
    <property type="nucleotide sequence ID" value="NZ_FTMA01000001.1"/>
</dbReference>
<evidence type="ECO:0000256" key="1">
    <source>
        <dbReference type="SAM" id="Phobius"/>
    </source>
</evidence>
<organism evidence="4 5">
    <name type="scientific">Maribacter ulvicola</name>
    <dbReference type="NCBI Taxonomy" id="228959"/>
    <lineage>
        <taxon>Bacteria</taxon>
        <taxon>Pseudomonadati</taxon>
        <taxon>Bacteroidota</taxon>
        <taxon>Flavobacteriia</taxon>
        <taxon>Flavobacteriales</taxon>
        <taxon>Flavobacteriaceae</taxon>
        <taxon>Maribacter</taxon>
    </lineage>
</organism>
<evidence type="ECO:0000313" key="4">
    <source>
        <dbReference type="EMBL" id="SIQ14620.1"/>
    </source>
</evidence>
<dbReference type="InterPro" id="IPR032508">
    <property type="entry name" value="FecR_C"/>
</dbReference>
<dbReference type="Gene3D" id="3.55.50.30">
    <property type="match status" value="1"/>
</dbReference>
<name>A0A1N6QDK1_9FLAO</name>
<keyword evidence="1" id="KW-1133">Transmembrane helix</keyword>
<reference evidence="5" key="1">
    <citation type="submission" date="2017-01" db="EMBL/GenBank/DDBJ databases">
        <authorList>
            <person name="Varghese N."/>
            <person name="Submissions S."/>
        </authorList>
    </citation>
    <scope>NUCLEOTIDE SEQUENCE [LARGE SCALE GENOMIC DNA]</scope>
    <source>
        <strain evidence="5">DSM 15366</strain>
    </source>
</reference>
<dbReference type="PIRSF" id="PIRSF018266">
    <property type="entry name" value="FecR"/>
    <property type="match status" value="1"/>
</dbReference>
<dbReference type="EMBL" id="FTMA01000001">
    <property type="protein sequence ID" value="SIQ14620.1"/>
    <property type="molecule type" value="Genomic_DNA"/>
</dbReference>
<dbReference type="Gene3D" id="2.60.120.1440">
    <property type="match status" value="1"/>
</dbReference>